<evidence type="ECO:0000256" key="2">
    <source>
        <dbReference type="ARBA" id="ARBA00009130"/>
    </source>
</evidence>
<dbReference type="Gene3D" id="3.40.250.10">
    <property type="entry name" value="Rhodanese-like domain"/>
    <property type="match status" value="1"/>
</dbReference>
<dbReference type="AlphaFoldDB" id="A0A3P1X0D9"/>
<evidence type="ECO:0000256" key="3">
    <source>
        <dbReference type="ARBA" id="ARBA00022630"/>
    </source>
</evidence>
<dbReference type="PANTHER" id="PTHR43429:SF1">
    <property type="entry name" value="NAD(P)H SULFUR OXIDOREDUCTASE (COA-DEPENDENT)"/>
    <property type="match status" value="1"/>
</dbReference>
<dbReference type="Gene3D" id="3.50.50.60">
    <property type="entry name" value="FAD/NAD(P)-binding domain"/>
    <property type="match status" value="2"/>
</dbReference>
<dbReference type="SUPFAM" id="SSF51905">
    <property type="entry name" value="FAD/NAD(P)-binding domain"/>
    <property type="match status" value="1"/>
</dbReference>
<dbReference type="OrthoDB" id="9802028at2"/>
<dbReference type="SUPFAM" id="SSF52821">
    <property type="entry name" value="Rhodanese/Cell cycle control phosphatase"/>
    <property type="match status" value="1"/>
</dbReference>
<dbReference type="InterPro" id="IPR050260">
    <property type="entry name" value="FAD-bd_OxRdtase"/>
</dbReference>
<keyword evidence="6" id="KW-0676">Redox-active center</keyword>
<comment type="cofactor">
    <cofactor evidence="1">
        <name>FAD</name>
        <dbReference type="ChEBI" id="CHEBI:57692"/>
    </cofactor>
</comment>
<dbReference type="PANTHER" id="PTHR43429">
    <property type="entry name" value="PYRIDINE NUCLEOTIDE-DISULFIDE OXIDOREDUCTASE DOMAIN-CONTAINING"/>
    <property type="match status" value="1"/>
</dbReference>
<dbReference type="RefSeq" id="WP_125226752.1">
    <property type="nucleotide sequence ID" value="NZ_RQYT01000002.1"/>
</dbReference>
<evidence type="ECO:0000313" key="9">
    <source>
        <dbReference type="Proteomes" id="UP000280935"/>
    </source>
</evidence>
<gene>
    <name evidence="8" type="ORF">EII35_01815</name>
</gene>
<evidence type="ECO:0000313" key="8">
    <source>
        <dbReference type="EMBL" id="RRD51160.1"/>
    </source>
</evidence>
<dbReference type="InterPro" id="IPR036188">
    <property type="entry name" value="FAD/NAD-bd_sf"/>
</dbReference>
<comment type="caution">
    <text evidence="8">The sequence shown here is derived from an EMBL/GenBank/DDBJ whole genome shotgun (WGS) entry which is preliminary data.</text>
</comment>
<evidence type="ECO:0000256" key="5">
    <source>
        <dbReference type="ARBA" id="ARBA00023002"/>
    </source>
</evidence>
<evidence type="ECO:0000256" key="1">
    <source>
        <dbReference type="ARBA" id="ARBA00001974"/>
    </source>
</evidence>
<dbReference type="Pfam" id="PF00581">
    <property type="entry name" value="Rhodanese"/>
    <property type="match status" value="1"/>
</dbReference>
<organism evidence="8 9">
    <name type="scientific">Arachnia propionica</name>
    <dbReference type="NCBI Taxonomy" id="1750"/>
    <lineage>
        <taxon>Bacteria</taxon>
        <taxon>Bacillati</taxon>
        <taxon>Actinomycetota</taxon>
        <taxon>Actinomycetes</taxon>
        <taxon>Propionibacteriales</taxon>
        <taxon>Propionibacteriaceae</taxon>
        <taxon>Arachnia</taxon>
    </lineage>
</organism>
<protein>
    <submittedName>
        <fullName evidence="8">CoA-disulfide reductase</fullName>
    </submittedName>
</protein>
<proteinExistence type="inferred from homology"/>
<evidence type="ECO:0000256" key="6">
    <source>
        <dbReference type="ARBA" id="ARBA00023284"/>
    </source>
</evidence>
<dbReference type="Proteomes" id="UP000280935">
    <property type="component" value="Unassembled WGS sequence"/>
</dbReference>
<sequence length="548" mass="57979">MRVVIVGGVAGGMSAATRLRRLDEKVEIIVLERGEHVSFANCGLPYHVSGVIPNREQLLLQTPESLGTRFRIDVRIRHEVTHIDRDAKQVEVTTPDGTELIDYDHLILAPGASPVIPPIPGIERALTLRNIRDMDELVAAVATKPRHAVVLGGGFIGVEVAENLHRLGIRVTIVELAPQVLTPLDEEMAAIVQAHLEDAGIAVVTSASATEVTPDEVRLDDGTLLPADLVVVSIGVRPDSGLAAEAGLAVGERGGIRVDESQRTSDPAIFAVGDAAEKRDVHTGEPVMVPLANAANRDGRLVADVIAGLEGPNGPRRSGRVTGTAVVGVLGLTAATTGWNERRARAEGLDVEAIHTHPFNHATYHPGAEVISLKLVIERGSQRILGAQAVGGAGTDKRIDVIATAIKGGLSAPDLAEIDLAYAPQFGSAKDPITMLGFVADNIRSGLIRMRQFHEIGALKAAGAHILDVRTEGEFSAGAIPGAVNIPLDELRERLSEVPTDREVVVYCGVGIRAHSAVQILRQAGVEVSNLDGGWRTWQAVQRSGMGS</sequence>
<name>A0A3P1X0D9_9ACTN</name>
<dbReference type="PROSITE" id="PS50206">
    <property type="entry name" value="RHODANESE_3"/>
    <property type="match status" value="1"/>
</dbReference>
<reference evidence="8 9" key="1">
    <citation type="submission" date="2018-11" db="EMBL/GenBank/DDBJ databases">
        <title>Genomes From Bacteria Associated with the Canine Oral Cavity: a Test Case for Automated Genome-Based Taxonomic Assignment.</title>
        <authorList>
            <person name="Coil D.A."/>
            <person name="Jospin G."/>
            <person name="Darling A.E."/>
            <person name="Wallis C."/>
            <person name="Davis I.J."/>
            <person name="Harris S."/>
            <person name="Eisen J.A."/>
            <person name="Holcombe L.J."/>
            <person name="O'Flynn C."/>
        </authorList>
    </citation>
    <scope>NUCLEOTIDE SEQUENCE [LARGE SCALE GENOMIC DNA]</scope>
    <source>
        <strain evidence="8 9">OH2822_COT-296</strain>
    </source>
</reference>
<feature type="domain" description="Rhodanese" evidence="7">
    <location>
        <begin position="460"/>
        <end position="543"/>
    </location>
</feature>
<dbReference type="EMBL" id="RQYT01000002">
    <property type="protein sequence ID" value="RRD51160.1"/>
    <property type="molecule type" value="Genomic_DNA"/>
</dbReference>
<evidence type="ECO:0000256" key="4">
    <source>
        <dbReference type="ARBA" id="ARBA00022827"/>
    </source>
</evidence>
<dbReference type="PRINTS" id="PR00411">
    <property type="entry name" value="PNDRDTASEI"/>
</dbReference>
<comment type="similarity">
    <text evidence="2">Belongs to the class-III pyridine nucleotide-disulfide oxidoreductase family.</text>
</comment>
<dbReference type="GO" id="GO:0016491">
    <property type="term" value="F:oxidoreductase activity"/>
    <property type="evidence" value="ECO:0007669"/>
    <property type="project" value="UniProtKB-KW"/>
</dbReference>
<dbReference type="InterPro" id="IPR023753">
    <property type="entry name" value="FAD/NAD-binding_dom"/>
</dbReference>
<dbReference type="InterPro" id="IPR001763">
    <property type="entry name" value="Rhodanese-like_dom"/>
</dbReference>
<dbReference type="PRINTS" id="PR00368">
    <property type="entry name" value="FADPNR"/>
</dbReference>
<keyword evidence="4" id="KW-0274">FAD</keyword>
<dbReference type="InterPro" id="IPR036873">
    <property type="entry name" value="Rhodanese-like_dom_sf"/>
</dbReference>
<accession>A0A3P1X0D9</accession>
<keyword evidence="3" id="KW-0285">Flavoprotein</keyword>
<evidence type="ECO:0000259" key="7">
    <source>
        <dbReference type="PROSITE" id="PS50206"/>
    </source>
</evidence>
<dbReference type="Pfam" id="PF07992">
    <property type="entry name" value="Pyr_redox_2"/>
    <property type="match status" value="1"/>
</dbReference>
<dbReference type="Pfam" id="PF02852">
    <property type="entry name" value="Pyr_redox_dim"/>
    <property type="match status" value="1"/>
</dbReference>
<keyword evidence="5" id="KW-0560">Oxidoreductase</keyword>
<dbReference type="InterPro" id="IPR016156">
    <property type="entry name" value="FAD/NAD-linked_Rdtase_dimer_sf"/>
</dbReference>
<dbReference type="InterPro" id="IPR004099">
    <property type="entry name" value="Pyr_nucl-diS_OxRdtase_dimer"/>
</dbReference>
<dbReference type="SMART" id="SM00450">
    <property type="entry name" value="RHOD"/>
    <property type="match status" value="1"/>
</dbReference>
<dbReference type="SUPFAM" id="SSF55424">
    <property type="entry name" value="FAD/NAD-linked reductases, dimerisation (C-terminal) domain"/>
    <property type="match status" value="1"/>
</dbReference>